<sequence length="106" mass="12336">MWSKVISAKYGSNVARWRFSANKLKDMSQVWRGIVENSLDASVARWVRDKDFSWKIGNGKTTFFWKDKWCGKDPLKVDFPRLFHLAKLKYGSVFDYSSNSGFSNVN</sequence>
<dbReference type="PANTHER" id="PTHR36617:SF15">
    <property type="entry name" value="REVERSE TRANSCRIPTASE ZINC-BINDING DOMAIN-CONTAINING PROTEIN"/>
    <property type="match status" value="1"/>
</dbReference>
<organism evidence="1 2">
    <name type="scientific">Gossypium darwinii</name>
    <name type="common">Darwin's cotton</name>
    <name type="synonym">Gossypium barbadense var. darwinii</name>
    <dbReference type="NCBI Taxonomy" id="34276"/>
    <lineage>
        <taxon>Eukaryota</taxon>
        <taxon>Viridiplantae</taxon>
        <taxon>Streptophyta</taxon>
        <taxon>Embryophyta</taxon>
        <taxon>Tracheophyta</taxon>
        <taxon>Spermatophyta</taxon>
        <taxon>Magnoliopsida</taxon>
        <taxon>eudicotyledons</taxon>
        <taxon>Gunneridae</taxon>
        <taxon>Pentapetalae</taxon>
        <taxon>rosids</taxon>
        <taxon>malvids</taxon>
        <taxon>Malvales</taxon>
        <taxon>Malvaceae</taxon>
        <taxon>Malvoideae</taxon>
        <taxon>Gossypium</taxon>
    </lineage>
</organism>
<evidence type="ECO:0008006" key="3">
    <source>
        <dbReference type="Google" id="ProtNLM"/>
    </source>
</evidence>
<reference evidence="1 2" key="1">
    <citation type="submission" date="2019-06" db="EMBL/GenBank/DDBJ databases">
        <title>WGS assembly of Gossypium darwinii.</title>
        <authorList>
            <person name="Chen Z.J."/>
            <person name="Sreedasyam A."/>
            <person name="Ando A."/>
            <person name="Song Q."/>
            <person name="De L."/>
            <person name="Hulse-Kemp A."/>
            <person name="Ding M."/>
            <person name="Ye W."/>
            <person name="Kirkbride R."/>
            <person name="Jenkins J."/>
            <person name="Plott C."/>
            <person name="Lovell J."/>
            <person name="Lin Y.-M."/>
            <person name="Vaughn R."/>
            <person name="Liu B."/>
            <person name="Li W."/>
            <person name="Simpson S."/>
            <person name="Scheffler B."/>
            <person name="Saski C."/>
            <person name="Grover C."/>
            <person name="Hu G."/>
            <person name="Conover J."/>
            <person name="Carlson J."/>
            <person name="Shu S."/>
            <person name="Boston L."/>
            <person name="Williams M."/>
            <person name="Peterson D."/>
            <person name="Mcgee K."/>
            <person name="Jones D."/>
            <person name="Wendel J."/>
            <person name="Stelly D."/>
            <person name="Grimwood J."/>
            <person name="Schmutz J."/>
        </authorList>
    </citation>
    <scope>NUCLEOTIDE SEQUENCE [LARGE SCALE GENOMIC DNA]</scope>
    <source>
        <strain evidence="1">1808015.09</strain>
    </source>
</reference>
<keyword evidence="2" id="KW-1185">Reference proteome</keyword>
<dbReference type="EMBL" id="CM017688">
    <property type="protein sequence ID" value="TYH29996.1"/>
    <property type="molecule type" value="Genomic_DNA"/>
</dbReference>
<dbReference type="Proteomes" id="UP000323506">
    <property type="component" value="Chromosome A01"/>
</dbReference>
<protein>
    <recommendedName>
        <fullName evidence="3">Reverse transcriptase zinc-binding domain-containing protein</fullName>
    </recommendedName>
</protein>
<evidence type="ECO:0000313" key="2">
    <source>
        <dbReference type="Proteomes" id="UP000323506"/>
    </source>
</evidence>
<accession>A0A5D2HKW3</accession>
<dbReference type="AlphaFoldDB" id="A0A5D2HKW3"/>
<name>A0A5D2HKW3_GOSDA</name>
<gene>
    <name evidence="1" type="ORF">ES288_A01G058600v1</name>
</gene>
<dbReference type="PANTHER" id="PTHR36617">
    <property type="entry name" value="PROTEIN, PUTATIVE-RELATED"/>
    <property type="match status" value="1"/>
</dbReference>
<evidence type="ECO:0000313" key="1">
    <source>
        <dbReference type="EMBL" id="TYH29996.1"/>
    </source>
</evidence>
<proteinExistence type="predicted"/>